<feature type="compositionally biased region" description="Polar residues" evidence="2">
    <location>
        <begin position="81"/>
        <end position="99"/>
    </location>
</feature>
<dbReference type="GeneID" id="66075463"/>
<dbReference type="RefSeq" id="XP_043012140.1">
    <property type="nucleotide sequence ID" value="XM_043151047.1"/>
</dbReference>
<feature type="region of interest" description="Disordered" evidence="2">
    <location>
        <begin position="648"/>
        <end position="678"/>
    </location>
</feature>
<feature type="compositionally biased region" description="Basic residues" evidence="2">
    <location>
        <begin position="137"/>
        <end position="146"/>
    </location>
</feature>
<feature type="compositionally biased region" description="Low complexity" evidence="2">
    <location>
        <begin position="259"/>
        <end position="275"/>
    </location>
</feature>
<dbReference type="EMBL" id="CM032183">
    <property type="protein sequence ID" value="KAG7095670.1"/>
    <property type="molecule type" value="Genomic_DNA"/>
</dbReference>
<feature type="compositionally biased region" description="Polar residues" evidence="2">
    <location>
        <begin position="596"/>
        <end position="606"/>
    </location>
</feature>
<feature type="compositionally biased region" description="Polar residues" evidence="2">
    <location>
        <begin position="820"/>
        <end position="831"/>
    </location>
</feature>
<feature type="compositionally biased region" description="Polar residues" evidence="2">
    <location>
        <begin position="112"/>
        <end position="130"/>
    </location>
</feature>
<comment type="caution">
    <text evidence="3">The sequence shown here is derived from an EMBL/GenBank/DDBJ whole genome shotgun (WGS) entry which is preliminary data.</text>
</comment>
<feature type="compositionally biased region" description="Polar residues" evidence="2">
    <location>
        <begin position="392"/>
        <end position="405"/>
    </location>
</feature>
<feature type="compositionally biased region" description="Polar residues" evidence="2">
    <location>
        <begin position="352"/>
        <end position="361"/>
    </location>
</feature>
<sequence>MSGIPSRRHPFKSSHFHDIFRGTTTGTGYHTTQPGPSFPTIDDSPSDAPESTESTTKKRTTRLPLFGRSRKKSTHSDIAPGTSSRPSESQSGRGSTATHASRHERSSLHARASTSQPSLLAVSTQPTLSSKIVAHFTPRKSRKHKSTPSLSQSEEVSDSPSHIPSLPSAPTIRPSTESTRSREDRQSLNGRRQPGTPTLRQTRTGGLAQPTITVSHPDSDDLSEYEDLFTKPRQNSKPKPAPLQIPPLKQKPRNRIRDSSTSTTSSSPSSPNTSTDPALSERGTHSSATTTPTHETPTPTGSPAEISILAASTSVAADKVAEKRLRDDSTCGENQSFKSPSSSLRTKPISRVTPTATDTELYSTAEESDAMSVMSMPALGASSFTRRRKTSHQTSDNINRVSPTLSYRLERGRTMTLAPSSKPPSRPLPPPPNNGGRPRANTLLTLSLSQSSNPPGTTLKCPSSASSKRLLPSPPTPPPKDDSVPSEAPQSSINTDNRSSQSSSDSSSSTQTLTKTNIPHIQPLGIQIDTASADELRLGLRQRNMQLDNLANYIKNVTEIHAQEKLQLEKRIADLERDIMRRDKEIKGLGWLMRNGNEQASNTTRPLATPDLDKERSDDSSTHSMRLATPSSSIRLPLYRRLNADDSGAESYATSGAESIDKGSATSGADSWEVSPKPRRAMRKLKLVETFNNTTPLSRPLALRQAEGKTIEALQRSSMSSVYSTSSSGSSPFSSPTSVAFACAGLTSIPETPSRPRTTSGISLPKDKKVERERKLSNVSNSSSNTTSAPSKSKPTSSRLTPSEAYARNLVKDRPPSIAQILNSGNQNTPTAPIMQESFGGRSRALLGLVHKKS</sequence>
<gene>
    <name evidence="3" type="ORF">E1B28_006387</name>
</gene>
<organism evidence="3 4">
    <name type="scientific">Marasmius oreades</name>
    <name type="common">fairy-ring Marasmius</name>
    <dbReference type="NCBI Taxonomy" id="181124"/>
    <lineage>
        <taxon>Eukaryota</taxon>
        <taxon>Fungi</taxon>
        <taxon>Dikarya</taxon>
        <taxon>Basidiomycota</taxon>
        <taxon>Agaricomycotina</taxon>
        <taxon>Agaricomycetes</taxon>
        <taxon>Agaricomycetidae</taxon>
        <taxon>Agaricales</taxon>
        <taxon>Marasmiineae</taxon>
        <taxon>Marasmiaceae</taxon>
        <taxon>Marasmius</taxon>
    </lineage>
</organism>
<evidence type="ECO:0000313" key="3">
    <source>
        <dbReference type="EMBL" id="KAG7095670.1"/>
    </source>
</evidence>
<feature type="region of interest" description="Disordered" evidence="2">
    <location>
        <begin position="381"/>
        <end position="518"/>
    </location>
</feature>
<dbReference type="Proteomes" id="UP001049176">
    <property type="component" value="Chromosome 3"/>
</dbReference>
<feature type="compositionally biased region" description="Basic residues" evidence="2">
    <location>
        <begin position="1"/>
        <end position="14"/>
    </location>
</feature>
<feature type="compositionally biased region" description="Basic and acidic residues" evidence="2">
    <location>
        <begin position="319"/>
        <end position="329"/>
    </location>
</feature>
<evidence type="ECO:0000256" key="2">
    <source>
        <dbReference type="SAM" id="MobiDB-lite"/>
    </source>
</evidence>
<proteinExistence type="predicted"/>
<dbReference type="OrthoDB" id="2804750at2759"/>
<feature type="compositionally biased region" description="Low complexity" evidence="2">
    <location>
        <begin position="777"/>
        <end position="798"/>
    </location>
</feature>
<evidence type="ECO:0000256" key="1">
    <source>
        <dbReference type="SAM" id="Coils"/>
    </source>
</evidence>
<feature type="compositionally biased region" description="Polar residues" evidence="2">
    <location>
        <begin position="147"/>
        <end position="162"/>
    </location>
</feature>
<feature type="region of interest" description="Disordered" evidence="2">
    <location>
        <begin position="748"/>
        <end position="839"/>
    </location>
</feature>
<reference evidence="3" key="1">
    <citation type="journal article" date="2021" name="Genome Biol. Evol.">
        <title>The assembled and annotated genome of the fairy-ring fungus Marasmius oreades.</title>
        <authorList>
            <person name="Hiltunen M."/>
            <person name="Ament-Velasquez S.L."/>
            <person name="Johannesson H."/>
        </authorList>
    </citation>
    <scope>NUCLEOTIDE SEQUENCE</scope>
    <source>
        <strain evidence="3">03SP1</strain>
    </source>
</reference>
<feature type="compositionally biased region" description="Pro residues" evidence="2">
    <location>
        <begin position="421"/>
        <end position="433"/>
    </location>
</feature>
<keyword evidence="1" id="KW-0175">Coiled coil</keyword>
<accession>A0A9P7S5I3</accession>
<feature type="compositionally biased region" description="Low complexity" evidence="2">
    <location>
        <begin position="22"/>
        <end position="32"/>
    </location>
</feature>
<dbReference type="AlphaFoldDB" id="A0A9P7S5I3"/>
<feature type="coiled-coil region" evidence="1">
    <location>
        <begin position="558"/>
        <end position="585"/>
    </location>
</feature>
<feature type="compositionally biased region" description="Basic and acidic residues" evidence="2">
    <location>
        <begin position="765"/>
        <end position="776"/>
    </location>
</feature>
<feature type="compositionally biased region" description="Low complexity" evidence="2">
    <location>
        <begin position="717"/>
        <end position="734"/>
    </location>
</feature>
<feature type="compositionally biased region" description="Polar residues" evidence="2">
    <location>
        <begin position="749"/>
        <end position="762"/>
    </location>
</feature>
<feature type="region of interest" description="Disordered" evidence="2">
    <location>
        <begin position="596"/>
        <end position="630"/>
    </location>
</feature>
<feature type="region of interest" description="Disordered" evidence="2">
    <location>
        <begin position="715"/>
        <end position="734"/>
    </location>
</feature>
<feature type="compositionally biased region" description="Basic and acidic residues" evidence="2">
    <location>
        <begin position="611"/>
        <end position="621"/>
    </location>
</feature>
<evidence type="ECO:0000313" key="4">
    <source>
        <dbReference type="Proteomes" id="UP001049176"/>
    </source>
</evidence>
<protein>
    <submittedName>
        <fullName evidence="3">Uncharacterized protein</fullName>
    </submittedName>
</protein>
<feature type="compositionally biased region" description="Low complexity" evidence="2">
    <location>
        <begin position="434"/>
        <end position="452"/>
    </location>
</feature>
<dbReference type="KEGG" id="more:E1B28_006387"/>
<feature type="region of interest" description="Disordered" evidence="2">
    <location>
        <begin position="1"/>
        <end position="361"/>
    </location>
</feature>
<name>A0A9P7S5I3_9AGAR</name>
<feature type="compositionally biased region" description="Low complexity" evidence="2">
    <location>
        <begin position="491"/>
        <end position="511"/>
    </location>
</feature>
<feature type="compositionally biased region" description="Polar residues" evidence="2">
    <location>
        <begin position="187"/>
        <end position="216"/>
    </location>
</feature>
<feature type="compositionally biased region" description="Polar residues" evidence="2">
    <location>
        <begin position="331"/>
        <end position="345"/>
    </location>
</feature>
<keyword evidence="4" id="KW-1185">Reference proteome</keyword>
<feature type="compositionally biased region" description="Low complexity" evidence="2">
    <location>
        <begin position="285"/>
        <end position="303"/>
    </location>
</feature>
<feature type="compositionally biased region" description="Polar residues" evidence="2">
    <location>
        <begin position="453"/>
        <end position="465"/>
    </location>
</feature>